<name>A0A481Z394_9VIRU</name>
<accession>A0A481Z394</accession>
<reference evidence="1" key="1">
    <citation type="journal article" date="2019" name="MBio">
        <title>Virus Genomes from Deep Sea Sediments Expand the Ocean Megavirome and Support Independent Origins of Viral Gigantism.</title>
        <authorList>
            <person name="Backstrom D."/>
            <person name="Yutin N."/>
            <person name="Jorgensen S.L."/>
            <person name="Dharamshi J."/>
            <person name="Homa F."/>
            <person name="Zaremba-Niedwiedzka K."/>
            <person name="Spang A."/>
            <person name="Wolf Y.I."/>
            <person name="Koonin E.V."/>
            <person name="Ettema T.J."/>
        </authorList>
    </citation>
    <scope>NUCLEOTIDE SEQUENCE</scope>
</reference>
<protein>
    <submittedName>
        <fullName evidence="1">Uncharacterized protein</fullName>
    </submittedName>
</protein>
<gene>
    <name evidence="1" type="ORF">LCPAC101_02070</name>
</gene>
<sequence>MSSTTSDVCPREYIVIIPENEFTKGFEHNYTPYSKGIYYKTTVIANNKTEAIKKLILGNNSVQQYLGYKYHTDYAIVRFMILCIKDDSLVDKLHSKLYKFFDENDIEIEEDDEVVPLLESHDFGKLFNSVELSILKDLFRRLIKYQTLFGDACGFGVDYDFGGSLSKDEMSKLANHLRSDCILFDL</sequence>
<dbReference type="EMBL" id="MK500447">
    <property type="protein sequence ID" value="QBK89924.1"/>
    <property type="molecule type" value="Genomic_DNA"/>
</dbReference>
<evidence type="ECO:0000313" key="1">
    <source>
        <dbReference type="EMBL" id="QBK89924.1"/>
    </source>
</evidence>
<organism evidence="1">
    <name type="scientific">Pithovirus LCPAC101</name>
    <dbReference type="NCBI Taxonomy" id="2506586"/>
    <lineage>
        <taxon>Viruses</taxon>
        <taxon>Pithoviruses</taxon>
    </lineage>
</organism>
<proteinExistence type="predicted"/>